<gene>
    <name evidence="3" type="ORF">PSFLO_07136</name>
</gene>
<feature type="domain" description="Histone deacetylase" evidence="2">
    <location>
        <begin position="542"/>
        <end position="693"/>
    </location>
</feature>
<reference evidence="3 4" key="1">
    <citation type="submission" date="2018-03" db="EMBL/GenBank/DDBJ databases">
        <authorList>
            <person name="Guldener U."/>
        </authorList>
    </citation>
    <scope>NUCLEOTIDE SEQUENCE [LARGE SCALE GENOMIC DNA]</scope>
    <source>
        <strain evidence="3 4">DAOM196992</strain>
    </source>
</reference>
<dbReference type="Proteomes" id="UP000323386">
    <property type="component" value="Unassembled WGS sequence"/>
</dbReference>
<protein>
    <recommendedName>
        <fullName evidence="2">Histone deacetylase domain-containing protein</fullName>
    </recommendedName>
</protein>
<feature type="region of interest" description="Disordered" evidence="1">
    <location>
        <begin position="1111"/>
        <end position="1140"/>
    </location>
</feature>
<feature type="compositionally biased region" description="Basic and acidic residues" evidence="1">
    <location>
        <begin position="1175"/>
        <end position="1185"/>
    </location>
</feature>
<feature type="compositionally biased region" description="Acidic residues" evidence="1">
    <location>
        <begin position="292"/>
        <end position="304"/>
    </location>
</feature>
<feature type="region of interest" description="Disordered" evidence="1">
    <location>
        <begin position="976"/>
        <end position="996"/>
    </location>
</feature>
<feature type="compositionally biased region" description="Low complexity" evidence="1">
    <location>
        <begin position="798"/>
        <end position="817"/>
    </location>
</feature>
<feature type="region of interest" description="Disordered" evidence="1">
    <location>
        <begin position="798"/>
        <end position="860"/>
    </location>
</feature>
<dbReference type="GO" id="GO:0004407">
    <property type="term" value="F:histone deacetylase activity"/>
    <property type="evidence" value="ECO:0007669"/>
    <property type="project" value="TreeGrafter"/>
</dbReference>
<feature type="compositionally biased region" description="Low complexity" evidence="1">
    <location>
        <begin position="977"/>
        <end position="988"/>
    </location>
</feature>
<proteinExistence type="predicted"/>
<feature type="compositionally biased region" description="Low complexity" evidence="1">
    <location>
        <begin position="894"/>
        <end position="906"/>
    </location>
</feature>
<feature type="region of interest" description="Disordered" evidence="1">
    <location>
        <begin position="875"/>
        <end position="963"/>
    </location>
</feature>
<dbReference type="GO" id="GO:0005634">
    <property type="term" value="C:nucleus"/>
    <property type="evidence" value="ECO:0007669"/>
    <property type="project" value="TreeGrafter"/>
</dbReference>
<evidence type="ECO:0000313" key="3">
    <source>
        <dbReference type="EMBL" id="SPO41654.1"/>
    </source>
</evidence>
<dbReference type="AlphaFoldDB" id="A0A5C3FB20"/>
<dbReference type="Gene3D" id="3.40.800.20">
    <property type="entry name" value="Histone deacetylase domain"/>
    <property type="match status" value="1"/>
</dbReference>
<dbReference type="PRINTS" id="PR01270">
    <property type="entry name" value="HDASUPER"/>
</dbReference>
<feature type="region of interest" description="Disordered" evidence="1">
    <location>
        <begin position="6"/>
        <end position="61"/>
    </location>
</feature>
<dbReference type="EMBL" id="OOIP01000030">
    <property type="protein sequence ID" value="SPO41654.1"/>
    <property type="molecule type" value="Genomic_DNA"/>
</dbReference>
<dbReference type="InterPro" id="IPR023696">
    <property type="entry name" value="Ureohydrolase_dom_sf"/>
</dbReference>
<dbReference type="InterPro" id="IPR053244">
    <property type="entry name" value="HDAC_HD_type_1"/>
</dbReference>
<feature type="region of interest" description="Disordered" evidence="1">
    <location>
        <begin position="111"/>
        <end position="136"/>
    </location>
</feature>
<dbReference type="SUPFAM" id="SSF52768">
    <property type="entry name" value="Arginase/deacetylase"/>
    <property type="match status" value="1"/>
</dbReference>
<accession>A0A5C3FB20</accession>
<feature type="region of interest" description="Disordered" evidence="1">
    <location>
        <begin position="230"/>
        <end position="317"/>
    </location>
</feature>
<feature type="compositionally biased region" description="Pro residues" evidence="1">
    <location>
        <begin position="930"/>
        <end position="939"/>
    </location>
</feature>
<dbReference type="PANTHER" id="PTHR47558:SF1">
    <property type="entry name" value="HISTONE DEACETYLASE HOS3"/>
    <property type="match status" value="1"/>
</dbReference>
<evidence type="ECO:0000313" key="4">
    <source>
        <dbReference type="Proteomes" id="UP000323386"/>
    </source>
</evidence>
<sequence length="1185" mass="124759">MVFIVKIPNHNRSRGNTPDPSSEAPELPPADPEPQQPATSDAEPMLPSQGPVAEAKDRQPLRPAGPAALDILLAPAVLNHRYVRGVDKSLIVERPERIRAVLLGVAGAIGSHPQSQGQQQEGARAAVKSESSAGDAADDLVAQLSSLSVRGDDARTGAPPPFRVLHSTRSLSLDPPHPSVGYVHAHSDEMVEVLESAYAEAKRKRHQARQARLDVDVEADVDLDPTITSASTAAAEPEAQQQGTRAAPSSSHAAYIHHLASRAPSEPPLSQAAQAASRDQKGAPASSSSTAESDDYTSSDGEGDDAMHPSEIPQHLPQGDLYLAGATDERGDGGSSQAIRHAMGACAEAVDRVVAAARAERQTGGGPSARPLSELAEVRYDDQAFARGETSDATEPPASRQEPGDGIGGPPSKRAFVLSRPPGHHCSGSSPSGFCWINNAVVAAAHGYLDHGIDRVVVFDIDLHHGNGTQALAWRINADSQRHDLDREAQLEALRASAVERNRAALKSGPRGRQGAAAAAAAAASLVDQKALEAQVGPRGLRIFYSSIHDIESFPCEDGDPDLIRDASVCVEGAHGQWIWNVHLDHYRDEDDFYRLYDERYSALFDKARRFLERTDARPESTLVLISAGFDACSYEYPGMQRHGKHVPPSFYDRFARDSVRFSERWAEGKVISVLEGGYSDRALCSAAMAHVMGLAGTTATPGAPTEPAWRLENLVHLEKMSKKMAASAAAAIAGSSTPSAARRRGPEPPAWVSRSSVAFAAFERCCGKKEVYPLGVPSPAAAAAAASQSQARAKRSAGASLSAASSPGGSSAATGRVLRDRSALKQRSAWDPSSPSAVAGERGITSPKRSAKALPARQPAPAVPLAAAAAAVATGSGPARSTDNTHEAKAEGAPSSDSSLALPSPTEAASAQFRPTAEIKAEQVSESTPPAPTAPPTRGPSSQVDAAPTTSRIGSVTPKADGIQTTPVTLVDAMHHSFPSTSPSHPSRGGTERTPTYVTANSAADDGDRQSFAEGLHQQQRRSSLGLVGQDGSTEMRQAAHPLPGAFSSFELPAATGPSHEPRQAEMLPVEADAMQFYKQQMAMQQLHQQHQQAVPPVPGSFPHGSFPHGYPATPQAVPQLPPPSATTWQQQPGGSTWPGTEANAYAYAAPPAAPLQYPVGHFGLYPPLPPQHDSVDDPHRQQQ</sequence>
<dbReference type="OrthoDB" id="5232919at2759"/>
<feature type="compositionally biased region" description="Pro residues" evidence="1">
    <location>
        <begin position="26"/>
        <end position="35"/>
    </location>
</feature>
<feature type="region of interest" description="Disordered" evidence="1">
    <location>
        <begin position="1166"/>
        <end position="1185"/>
    </location>
</feature>
<organism evidence="3 4">
    <name type="scientific">Pseudozyma flocculosa</name>
    <dbReference type="NCBI Taxonomy" id="84751"/>
    <lineage>
        <taxon>Eukaryota</taxon>
        <taxon>Fungi</taxon>
        <taxon>Dikarya</taxon>
        <taxon>Basidiomycota</taxon>
        <taxon>Ustilaginomycotina</taxon>
        <taxon>Ustilaginomycetes</taxon>
        <taxon>Ustilaginales</taxon>
        <taxon>Ustilaginaceae</taxon>
        <taxon>Pseudozyma</taxon>
    </lineage>
</organism>
<feature type="compositionally biased region" description="Polar residues" evidence="1">
    <location>
        <begin position="112"/>
        <end position="121"/>
    </location>
</feature>
<feature type="domain" description="Histone deacetylase" evidence="2">
    <location>
        <begin position="333"/>
        <end position="475"/>
    </location>
</feature>
<dbReference type="GO" id="GO:0010468">
    <property type="term" value="P:regulation of gene expression"/>
    <property type="evidence" value="ECO:0007669"/>
    <property type="project" value="UniProtKB-ARBA"/>
</dbReference>
<dbReference type="InterPro" id="IPR000286">
    <property type="entry name" value="HDACs"/>
</dbReference>
<keyword evidence="4" id="KW-1185">Reference proteome</keyword>
<dbReference type="InterPro" id="IPR023801">
    <property type="entry name" value="His_deacetylse_dom"/>
</dbReference>
<name>A0A5C3FB20_9BASI</name>
<evidence type="ECO:0000259" key="2">
    <source>
        <dbReference type="Pfam" id="PF00850"/>
    </source>
</evidence>
<dbReference type="Pfam" id="PF00850">
    <property type="entry name" value="Hist_deacetyl"/>
    <property type="match status" value="2"/>
</dbReference>
<dbReference type="InterPro" id="IPR037138">
    <property type="entry name" value="His_deacetylse_dom_sf"/>
</dbReference>
<dbReference type="PANTHER" id="PTHR47558">
    <property type="entry name" value="HISTONE DEACETYLASE HOS3"/>
    <property type="match status" value="1"/>
</dbReference>
<feature type="compositionally biased region" description="Low complexity" evidence="1">
    <location>
        <begin position="230"/>
        <end position="242"/>
    </location>
</feature>
<feature type="compositionally biased region" description="Polar residues" evidence="1">
    <location>
        <begin position="1127"/>
        <end position="1140"/>
    </location>
</feature>
<feature type="region of interest" description="Disordered" evidence="1">
    <location>
        <begin position="387"/>
        <end position="424"/>
    </location>
</feature>
<feature type="compositionally biased region" description="Polar residues" evidence="1">
    <location>
        <begin position="940"/>
        <end position="955"/>
    </location>
</feature>
<evidence type="ECO:0000256" key="1">
    <source>
        <dbReference type="SAM" id="MobiDB-lite"/>
    </source>
</evidence>
<feature type="compositionally biased region" description="Polar residues" evidence="1">
    <location>
        <begin position="243"/>
        <end position="252"/>
    </location>
</feature>